<protein>
    <recommendedName>
        <fullName evidence="3">ClbS/DfsB family four-helix bundle protein</fullName>
    </recommendedName>
</protein>
<dbReference type="PANTHER" id="PTHR40658:SF3">
    <property type="entry name" value="CLBS_DFSB FAMILY FOUR-HELIX BUNDLE PROTEIN"/>
    <property type="match status" value="1"/>
</dbReference>
<dbReference type="Pfam" id="PF08020">
    <property type="entry name" value="DUF1706"/>
    <property type="match status" value="1"/>
</dbReference>
<dbReference type="AlphaFoldDB" id="A0A1I2GX26"/>
<dbReference type="InterPro" id="IPR034660">
    <property type="entry name" value="DinB/YfiT-like"/>
</dbReference>
<dbReference type="InterPro" id="IPR012550">
    <property type="entry name" value="DUF1706"/>
</dbReference>
<evidence type="ECO:0000313" key="2">
    <source>
        <dbReference type="Proteomes" id="UP000183410"/>
    </source>
</evidence>
<dbReference type="Gene3D" id="1.20.120.450">
    <property type="entry name" value="dinb family like domain"/>
    <property type="match status" value="1"/>
</dbReference>
<dbReference type="RefSeq" id="WP_046229204.1">
    <property type="nucleotide sequence ID" value="NZ_FONN01000018.1"/>
</dbReference>
<dbReference type="EMBL" id="FONN01000018">
    <property type="protein sequence ID" value="SFF21639.1"/>
    <property type="molecule type" value="Genomic_DNA"/>
</dbReference>
<name>A0A1I2GX26_9BACL</name>
<dbReference type="Proteomes" id="UP000183410">
    <property type="component" value="Unassembled WGS sequence"/>
</dbReference>
<dbReference type="OrthoDB" id="9786621at2"/>
<evidence type="ECO:0008006" key="3">
    <source>
        <dbReference type="Google" id="ProtNLM"/>
    </source>
</evidence>
<accession>A0A1I2GX26</accession>
<organism evidence="1 2">
    <name type="scientific">Paenibacillus algorifonticola</name>
    <dbReference type="NCBI Taxonomy" id="684063"/>
    <lineage>
        <taxon>Bacteria</taxon>
        <taxon>Bacillati</taxon>
        <taxon>Bacillota</taxon>
        <taxon>Bacilli</taxon>
        <taxon>Bacillales</taxon>
        <taxon>Paenibacillaceae</taxon>
        <taxon>Paenibacillus</taxon>
    </lineage>
</organism>
<sequence>MASYEYTSKKELLEVIHSNYLLLDKEFDEISNDQKDDRIPDVDKTPAEIIAYQLGWLGVVMGWDMDEKAGRHVIMPTPNHKWNQLGSLYQSFYERYTALSLTELRDLFRKEEQRWLEWIDTLTEDELFIQGARHWTGSKENWPMARWIHINSAAPFKSFRAKIRKWKKYNIKRETLAP</sequence>
<dbReference type="PANTHER" id="PTHR40658">
    <property type="match status" value="1"/>
</dbReference>
<evidence type="ECO:0000313" key="1">
    <source>
        <dbReference type="EMBL" id="SFF21639.1"/>
    </source>
</evidence>
<reference evidence="2" key="1">
    <citation type="submission" date="2016-10" db="EMBL/GenBank/DDBJ databases">
        <authorList>
            <person name="Varghese N."/>
            <person name="Submissions S."/>
        </authorList>
    </citation>
    <scope>NUCLEOTIDE SEQUENCE [LARGE SCALE GENOMIC DNA]</scope>
    <source>
        <strain evidence="2">CGMCC 1.10223</strain>
    </source>
</reference>
<proteinExistence type="predicted"/>
<keyword evidence="2" id="KW-1185">Reference proteome</keyword>
<dbReference type="PIRSF" id="PIRSF031551">
    <property type="entry name" value="DUF1706"/>
    <property type="match status" value="1"/>
</dbReference>
<gene>
    <name evidence="1" type="ORF">SAMN04487969_11896</name>
</gene>